<feature type="domain" description="Fe/B12 periplasmic-binding" evidence="3">
    <location>
        <begin position="130"/>
        <end position="382"/>
    </location>
</feature>
<evidence type="ECO:0000256" key="2">
    <source>
        <dbReference type="SAM" id="MobiDB-lite"/>
    </source>
</evidence>
<dbReference type="InterPro" id="IPR050902">
    <property type="entry name" value="ABC_Transporter_SBP"/>
</dbReference>
<accession>A0A6J7CMM8</accession>
<gene>
    <name evidence="4" type="ORF">UFOPK3376_00102</name>
</gene>
<dbReference type="EMBL" id="CAFBLP010000002">
    <property type="protein sequence ID" value="CAB4858234.1"/>
    <property type="molecule type" value="Genomic_DNA"/>
</dbReference>
<sequence length="387" mass="40114">MLLTAFVKQTSPVAWSVCATATLEARVVRLGRNPCSDPFLSSKYLEDFFMSRHISFRSRATAALLGLSLLALSACGSDAADSAAPAASSAPAASAPMNGGSTPASAPSDVVPFSVTDPNGPVSLQAKPVRIISLSPTHTEMLFAIGAGAQVVAVDDQSNFPAEVAAVKTDLSGFTPNIEAIATYKPDLVVIGDDSAKLSAQLGQLGIPVWYGPAATSLDDVYAQIEQLGVLTDHVADSASLVATMSADVASLVAEVPKLVAPLTYYHELDPTYFSATSNTFIGQLYALAGLRNVADTAEAGNDYPQLNAEFIVSSNPDIIFLADTKCCGESAETVSVRDGWAAIAAVKSGHVVAMDDDISSRWGPRVVDYLRSVVDAVKAAAPVTAG</sequence>
<dbReference type="CDD" id="cd01143">
    <property type="entry name" value="YvrC"/>
    <property type="match status" value="1"/>
</dbReference>
<evidence type="ECO:0000256" key="1">
    <source>
        <dbReference type="ARBA" id="ARBA00022729"/>
    </source>
</evidence>
<proteinExistence type="predicted"/>
<dbReference type="AlphaFoldDB" id="A0A6J7CMM8"/>
<dbReference type="PANTHER" id="PTHR30535:SF34">
    <property type="entry name" value="MOLYBDATE-BINDING PROTEIN MOLA"/>
    <property type="match status" value="1"/>
</dbReference>
<dbReference type="SUPFAM" id="SSF53807">
    <property type="entry name" value="Helical backbone' metal receptor"/>
    <property type="match status" value="1"/>
</dbReference>
<dbReference type="PANTHER" id="PTHR30535">
    <property type="entry name" value="VITAMIN B12-BINDING PROTEIN"/>
    <property type="match status" value="1"/>
</dbReference>
<dbReference type="Pfam" id="PF01497">
    <property type="entry name" value="Peripla_BP_2"/>
    <property type="match status" value="1"/>
</dbReference>
<evidence type="ECO:0000313" key="4">
    <source>
        <dbReference type="EMBL" id="CAB4858234.1"/>
    </source>
</evidence>
<reference evidence="4" key="1">
    <citation type="submission" date="2020-05" db="EMBL/GenBank/DDBJ databases">
        <authorList>
            <person name="Chiriac C."/>
            <person name="Salcher M."/>
            <person name="Ghai R."/>
            <person name="Kavagutti S V."/>
        </authorList>
    </citation>
    <scope>NUCLEOTIDE SEQUENCE</scope>
</reference>
<keyword evidence="1" id="KW-0732">Signal</keyword>
<dbReference type="InterPro" id="IPR054828">
    <property type="entry name" value="Vit_B12_bind_prot"/>
</dbReference>
<dbReference type="Gene3D" id="3.40.50.1980">
    <property type="entry name" value="Nitrogenase molybdenum iron protein domain"/>
    <property type="match status" value="2"/>
</dbReference>
<protein>
    <submittedName>
        <fullName evidence="4">Unannotated protein</fullName>
    </submittedName>
</protein>
<feature type="region of interest" description="Disordered" evidence="2">
    <location>
        <begin position="89"/>
        <end position="112"/>
    </location>
</feature>
<dbReference type="PROSITE" id="PS50983">
    <property type="entry name" value="FE_B12_PBP"/>
    <property type="match status" value="1"/>
</dbReference>
<name>A0A6J7CMM8_9ZZZZ</name>
<dbReference type="GO" id="GO:0071281">
    <property type="term" value="P:cellular response to iron ion"/>
    <property type="evidence" value="ECO:0007669"/>
    <property type="project" value="TreeGrafter"/>
</dbReference>
<evidence type="ECO:0000259" key="3">
    <source>
        <dbReference type="PROSITE" id="PS50983"/>
    </source>
</evidence>
<dbReference type="NCBIfam" id="NF038402">
    <property type="entry name" value="TroA_like"/>
    <property type="match status" value="1"/>
</dbReference>
<dbReference type="InterPro" id="IPR002491">
    <property type="entry name" value="ABC_transptr_periplasmic_BD"/>
</dbReference>
<organism evidence="4">
    <name type="scientific">freshwater metagenome</name>
    <dbReference type="NCBI Taxonomy" id="449393"/>
    <lineage>
        <taxon>unclassified sequences</taxon>
        <taxon>metagenomes</taxon>
        <taxon>ecological metagenomes</taxon>
    </lineage>
</organism>